<gene>
    <name evidence="2" type="ORF">Tco_1067178</name>
</gene>
<proteinExistence type="predicted"/>
<accession>A0ABQ5HC59</accession>
<evidence type="ECO:0008006" key="4">
    <source>
        <dbReference type="Google" id="ProtNLM"/>
    </source>
</evidence>
<organism evidence="2 3">
    <name type="scientific">Tanacetum coccineum</name>
    <dbReference type="NCBI Taxonomy" id="301880"/>
    <lineage>
        <taxon>Eukaryota</taxon>
        <taxon>Viridiplantae</taxon>
        <taxon>Streptophyta</taxon>
        <taxon>Embryophyta</taxon>
        <taxon>Tracheophyta</taxon>
        <taxon>Spermatophyta</taxon>
        <taxon>Magnoliopsida</taxon>
        <taxon>eudicotyledons</taxon>
        <taxon>Gunneridae</taxon>
        <taxon>Pentapetalae</taxon>
        <taxon>asterids</taxon>
        <taxon>campanulids</taxon>
        <taxon>Asterales</taxon>
        <taxon>Asteraceae</taxon>
        <taxon>Asteroideae</taxon>
        <taxon>Anthemideae</taxon>
        <taxon>Anthemidinae</taxon>
        <taxon>Tanacetum</taxon>
    </lineage>
</organism>
<name>A0ABQ5HC59_9ASTR</name>
<evidence type="ECO:0000313" key="2">
    <source>
        <dbReference type="EMBL" id="GJT85461.1"/>
    </source>
</evidence>
<feature type="compositionally biased region" description="Polar residues" evidence="1">
    <location>
        <begin position="69"/>
        <end position="80"/>
    </location>
</feature>
<evidence type="ECO:0000313" key="3">
    <source>
        <dbReference type="Proteomes" id="UP001151760"/>
    </source>
</evidence>
<dbReference type="EMBL" id="BQNB010019454">
    <property type="protein sequence ID" value="GJT85461.1"/>
    <property type="molecule type" value="Genomic_DNA"/>
</dbReference>
<dbReference type="Proteomes" id="UP001151760">
    <property type="component" value="Unassembled WGS sequence"/>
</dbReference>
<keyword evidence="3" id="KW-1185">Reference proteome</keyword>
<reference evidence="2" key="2">
    <citation type="submission" date="2022-01" db="EMBL/GenBank/DDBJ databases">
        <authorList>
            <person name="Yamashiro T."/>
            <person name="Shiraishi A."/>
            <person name="Satake H."/>
            <person name="Nakayama K."/>
        </authorList>
    </citation>
    <scope>NUCLEOTIDE SEQUENCE</scope>
</reference>
<comment type="caution">
    <text evidence="2">The sequence shown here is derived from an EMBL/GenBank/DDBJ whole genome shotgun (WGS) entry which is preliminary data.</text>
</comment>
<feature type="region of interest" description="Disordered" evidence="1">
    <location>
        <begin position="57"/>
        <end position="110"/>
    </location>
</feature>
<reference evidence="2" key="1">
    <citation type="journal article" date="2022" name="Int. J. Mol. Sci.">
        <title>Draft Genome of Tanacetum Coccineum: Genomic Comparison of Closely Related Tanacetum-Family Plants.</title>
        <authorList>
            <person name="Yamashiro T."/>
            <person name="Shiraishi A."/>
            <person name="Nakayama K."/>
            <person name="Satake H."/>
        </authorList>
    </citation>
    <scope>NUCLEOTIDE SEQUENCE</scope>
</reference>
<protein>
    <recommendedName>
        <fullName evidence="4">CCHC-type domain-containing protein</fullName>
    </recommendedName>
</protein>
<evidence type="ECO:0000256" key="1">
    <source>
        <dbReference type="SAM" id="MobiDB-lite"/>
    </source>
</evidence>
<sequence>MTTPHPTPFPATTPSARVLAPFVIIFDSDDEITTLLVRLAPLSPDRTLALYGYPLDSSDDSSDEDMSKTAESLHTQTASISVKDKVAKNASNKRKWEGDHGGSSSQNKGHKVIRAHTAEPSNKKGYAGNIPRCNKCKFHHTGPCAAKCGTCKWVGHQTRDCRTLVPRAKQRPSVAK</sequence>